<gene>
    <name evidence="2" type="ORF">GCM10023144_25600</name>
</gene>
<accession>A0ABP8H3J7</accession>
<evidence type="ECO:0000256" key="1">
    <source>
        <dbReference type="ARBA" id="ARBA00022649"/>
    </source>
</evidence>
<organism evidence="2 3">
    <name type="scientific">Pigmentiphaga soli</name>
    <dbReference type="NCBI Taxonomy" id="1007095"/>
    <lineage>
        <taxon>Bacteria</taxon>
        <taxon>Pseudomonadati</taxon>
        <taxon>Pseudomonadota</taxon>
        <taxon>Betaproteobacteria</taxon>
        <taxon>Burkholderiales</taxon>
        <taxon>Alcaligenaceae</taxon>
        <taxon>Pigmentiphaga</taxon>
    </lineage>
</organism>
<evidence type="ECO:0000313" key="3">
    <source>
        <dbReference type="Proteomes" id="UP001501671"/>
    </source>
</evidence>
<dbReference type="RefSeq" id="WP_345250006.1">
    <property type="nucleotide sequence ID" value="NZ_BAABFO010000011.1"/>
</dbReference>
<evidence type="ECO:0000313" key="2">
    <source>
        <dbReference type="EMBL" id="GAA4333887.1"/>
    </source>
</evidence>
<dbReference type="EMBL" id="BAABFO010000011">
    <property type="protein sequence ID" value="GAA4333887.1"/>
    <property type="molecule type" value="Genomic_DNA"/>
</dbReference>
<name>A0ABP8H3J7_9BURK</name>
<dbReference type="Pfam" id="PF05016">
    <property type="entry name" value="ParE_toxin"/>
    <property type="match status" value="1"/>
</dbReference>
<sequence>MKAKAVVLRALATQDVEQAIGAYLGEGAVQAALGFIDALEQAYAHVGRHSATGSARYAHELDLPGLRSWKLRRYPYIVFYMERAEHVEVWRVLHGMRDVAAWLQGDVEADERGGGLPAAGL</sequence>
<reference evidence="3" key="1">
    <citation type="journal article" date="2019" name="Int. J. Syst. Evol. Microbiol.">
        <title>The Global Catalogue of Microorganisms (GCM) 10K type strain sequencing project: providing services to taxonomists for standard genome sequencing and annotation.</title>
        <authorList>
            <consortium name="The Broad Institute Genomics Platform"/>
            <consortium name="The Broad Institute Genome Sequencing Center for Infectious Disease"/>
            <person name="Wu L."/>
            <person name="Ma J."/>
        </authorList>
    </citation>
    <scope>NUCLEOTIDE SEQUENCE [LARGE SCALE GENOMIC DNA]</scope>
    <source>
        <strain evidence="3">JCM 17666</strain>
    </source>
</reference>
<proteinExistence type="predicted"/>
<comment type="caution">
    <text evidence="2">The sequence shown here is derived from an EMBL/GenBank/DDBJ whole genome shotgun (WGS) entry which is preliminary data.</text>
</comment>
<dbReference type="Gene3D" id="3.30.2310.20">
    <property type="entry name" value="RelE-like"/>
    <property type="match status" value="1"/>
</dbReference>
<dbReference type="InterPro" id="IPR035093">
    <property type="entry name" value="RelE/ParE_toxin_dom_sf"/>
</dbReference>
<protein>
    <submittedName>
        <fullName evidence="2">Type II toxin-antitoxin system RelE/ParE family toxin</fullName>
    </submittedName>
</protein>
<keyword evidence="3" id="KW-1185">Reference proteome</keyword>
<dbReference type="InterPro" id="IPR007712">
    <property type="entry name" value="RelE/ParE_toxin"/>
</dbReference>
<dbReference type="Proteomes" id="UP001501671">
    <property type="component" value="Unassembled WGS sequence"/>
</dbReference>
<keyword evidence="1" id="KW-1277">Toxin-antitoxin system</keyword>